<protein>
    <submittedName>
        <fullName evidence="2">Uncharacterized protein</fullName>
    </submittedName>
</protein>
<name>K3XQF6_SETIT</name>
<reference evidence="3" key="1">
    <citation type="journal article" date="2012" name="Nat. Biotechnol.">
        <title>Reference genome sequence of the model plant Setaria.</title>
        <authorList>
            <person name="Bennetzen J.L."/>
            <person name="Schmutz J."/>
            <person name="Wang H."/>
            <person name="Percifield R."/>
            <person name="Hawkins J."/>
            <person name="Pontaroli A.C."/>
            <person name="Estep M."/>
            <person name="Feng L."/>
            <person name="Vaughn J.N."/>
            <person name="Grimwood J."/>
            <person name="Jenkins J."/>
            <person name="Barry K."/>
            <person name="Lindquist E."/>
            <person name="Hellsten U."/>
            <person name="Deshpande S."/>
            <person name="Wang X."/>
            <person name="Wu X."/>
            <person name="Mitros T."/>
            <person name="Triplett J."/>
            <person name="Yang X."/>
            <person name="Ye C.Y."/>
            <person name="Mauro-Herrera M."/>
            <person name="Wang L."/>
            <person name="Li P."/>
            <person name="Sharma M."/>
            <person name="Sharma R."/>
            <person name="Ronald P.C."/>
            <person name="Panaud O."/>
            <person name="Kellogg E.A."/>
            <person name="Brutnell T.P."/>
            <person name="Doust A.N."/>
            <person name="Tuskan G.A."/>
            <person name="Rokhsar D."/>
            <person name="Devos K.M."/>
        </authorList>
    </citation>
    <scope>NUCLEOTIDE SEQUENCE [LARGE SCALE GENOMIC DNA]</scope>
    <source>
        <strain evidence="3">cv. Yugu1</strain>
    </source>
</reference>
<feature type="compositionally biased region" description="Polar residues" evidence="1">
    <location>
        <begin position="45"/>
        <end position="58"/>
    </location>
</feature>
<evidence type="ECO:0000313" key="3">
    <source>
        <dbReference type="Proteomes" id="UP000004995"/>
    </source>
</evidence>
<dbReference type="InParanoid" id="K3XQF6"/>
<reference evidence="2" key="2">
    <citation type="submission" date="2018-08" db="UniProtKB">
        <authorList>
            <consortium name="EnsemblPlants"/>
        </authorList>
    </citation>
    <scope>IDENTIFICATION</scope>
    <source>
        <strain evidence="2">Yugu1</strain>
    </source>
</reference>
<dbReference type="Proteomes" id="UP000004995">
    <property type="component" value="Unassembled WGS sequence"/>
</dbReference>
<sequence length="106" mass="11610">MVCIGLSARFARNNGLLWTWLDHLGHAVASSEWKMGENGGRAGRSPTTNNGGIGSSWRSNTKLRQLRSSRDGSFQWLIEYDILRTSTNTIRCRGSPAASGGRGDRT</sequence>
<keyword evidence="3" id="KW-1185">Reference proteome</keyword>
<evidence type="ECO:0000256" key="1">
    <source>
        <dbReference type="SAM" id="MobiDB-lite"/>
    </source>
</evidence>
<evidence type="ECO:0000313" key="2">
    <source>
        <dbReference type="EnsemblPlants" id="KQL05626"/>
    </source>
</evidence>
<dbReference type="HOGENOM" id="CLU_2227875_0_0_1"/>
<dbReference type="EMBL" id="AGNK02003143">
    <property type="status" value="NOT_ANNOTATED_CDS"/>
    <property type="molecule type" value="Genomic_DNA"/>
</dbReference>
<proteinExistence type="predicted"/>
<feature type="region of interest" description="Disordered" evidence="1">
    <location>
        <begin position="35"/>
        <end position="58"/>
    </location>
</feature>
<dbReference type="EnsemblPlants" id="KQL05626">
    <property type="protein sequence ID" value="KQL05626"/>
    <property type="gene ID" value="SETIT_004141mg"/>
</dbReference>
<organism evidence="2 3">
    <name type="scientific">Setaria italica</name>
    <name type="common">Foxtail millet</name>
    <name type="synonym">Panicum italicum</name>
    <dbReference type="NCBI Taxonomy" id="4555"/>
    <lineage>
        <taxon>Eukaryota</taxon>
        <taxon>Viridiplantae</taxon>
        <taxon>Streptophyta</taxon>
        <taxon>Embryophyta</taxon>
        <taxon>Tracheophyta</taxon>
        <taxon>Spermatophyta</taxon>
        <taxon>Magnoliopsida</taxon>
        <taxon>Liliopsida</taxon>
        <taxon>Poales</taxon>
        <taxon>Poaceae</taxon>
        <taxon>PACMAD clade</taxon>
        <taxon>Panicoideae</taxon>
        <taxon>Panicodae</taxon>
        <taxon>Paniceae</taxon>
        <taxon>Cenchrinae</taxon>
        <taxon>Setaria</taxon>
    </lineage>
</organism>
<dbReference type="Gramene" id="KQL05626">
    <property type="protein sequence ID" value="KQL05626"/>
    <property type="gene ID" value="SETIT_004141mg"/>
</dbReference>
<accession>K3XQF6</accession>
<dbReference type="AlphaFoldDB" id="K3XQF6"/>